<proteinExistence type="predicted"/>
<evidence type="ECO:0000313" key="2">
    <source>
        <dbReference type="Proteomes" id="UP000217994"/>
    </source>
</evidence>
<accession>A0A2A4FLR5</accession>
<dbReference type="EMBL" id="MTZU01000007">
    <property type="protein sequence ID" value="PCE34007.1"/>
    <property type="molecule type" value="Genomic_DNA"/>
</dbReference>
<comment type="caution">
    <text evidence="1">The sequence shown here is derived from an EMBL/GenBank/DDBJ whole genome shotgun (WGS) entry which is preliminary data.</text>
</comment>
<sequence>MASLPFASEWQVSVAARRGVVPRNAFESFLDVNGDYVLDRIHALVVIALQRELPVMFQQPAN</sequence>
<protein>
    <submittedName>
        <fullName evidence="1">Uncharacterized protein</fullName>
    </submittedName>
</protein>
<name>A0A2A4FLR5_9BURK</name>
<dbReference type="AlphaFoldDB" id="A0A2A4FLR5"/>
<reference evidence="1 2" key="1">
    <citation type="submission" date="2017-01" db="EMBL/GenBank/DDBJ databases">
        <title>Whole-Genome Shotgun Sequencing of Two beta-Proteobacterial Species in Search of the Bulgecin Biosynthetic Cluster.</title>
        <authorList>
            <person name="Horsman M.E."/>
            <person name="Marous D.R."/>
            <person name="Li R."/>
            <person name="Oliver R.A."/>
            <person name="Byun B."/>
            <person name="Emrich S.J."/>
            <person name="Boggess B."/>
            <person name="Townsend C.A."/>
            <person name="Mobashery S."/>
        </authorList>
    </citation>
    <scope>NUCLEOTIDE SEQUENCE [LARGE SCALE GENOMIC DNA]</scope>
    <source>
        <strain evidence="1 2">ATCC 31433</strain>
    </source>
</reference>
<organism evidence="1 2">
    <name type="scientific">Burkholderia ubonensis subsp. mesacidophila</name>
    <dbReference type="NCBI Taxonomy" id="265293"/>
    <lineage>
        <taxon>Bacteria</taxon>
        <taxon>Pseudomonadati</taxon>
        <taxon>Pseudomonadota</taxon>
        <taxon>Betaproteobacteria</taxon>
        <taxon>Burkholderiales</taxon>
        <taxon>Burkholderiaceae</taxon>
        <taxon>Burkholderia</taxon>
        <taxon>Burkholderia cepacia complex</taxon>
    </lineage>
</organism>
<evidence type="ECO:0000313" key="1">
    <source>
        <dbReference type="EMBL" id="PCE34007.1"/>
    </source>
</evidence>
<gene>
    <name evidence="1" type="ORF">BZL54_02340</name>
</gene>
<dbReference type="Proteomes" id="UP000217994">
    <property type="component" value="Unassembled WGS sequence"/>
</dbReference>